<feature type="region of interest" description="Disordered" evidence="1">
    <location>
        <begin position="1"/>
        <end position="25"/>
    </location>
</feature>
<evidence type="ECO:0000313" key="2">
    <source>
        <dbReference type="EMBL" id="MBX69559.1"/>
    </source>
</evidence>
<dbReference type="AlphaFoldDB" id="A0A2P2QRB5"/>
<organism evidence="2">
    <name type="scientific">Rhizophora mucronata</name>
    <name type="common">Asiatic mangrove</name>
    <dbReference type="NCBI Taxonomy" id="61149"/>
    <lineage>
        <taxon>Eukaryota</taxon>
        <taxon>Viridiplantae</taxon>
        <taxon>Streptophyta</taxon>
        <taxon>Embryophyta</taxon>
        <taxon>Tracheophyta</taxon>
        <taxon>Spermatophyta</taxon>
        <taxon>Magnoliopsida</taxon>
        <taxon>eudicotyledons</taxon>
        <taxon>Gunneridae</taxon>
        <taxon>Pentapetalae</taxon>
        <taxon>rosids</taxon>
        <taxon>fabids</taxon>
        <taxon>Malpighiales</taxon>
        <taxon>Rhizophoraceae</taxon>
        <taxon>Rhizophora</taxon>
    </lineage>
</organism>
<protein>
    <submittedName>
        <fullName evidence="2">Uncharacterized protein</fullName>
    </submittedName>
</protein>
<name>A0A2P2QRB5_RHIMU</name>
<reference evidence="2" key="1">
    <citation type="submission" date="2018-02" db="EMBL/GenBank/DDBJ databases">
        <title>Rhizophora mucronata_Transcriptome.</title>
        <authorList>
            <person name="Meera S.P."/>
            <person name="Sreeshan A."/>
            <person name="Augustine A."/>
        </authorList>
    </citation>
    <scope>NUCLEOTIDE SEQUENCE</scope>
    <source>
        <tissue evidence="2">Leaf</tissue>
    </source>
</reference>
<accession>A0A2P2QRB5</accession>
<proteinExistence type="predicted"/>
<dbReference type="EMBL" id="GGEC01089075">
    <property type="protein sequence ID" value="MBX69559.1"/>
    <property type="molecule type" value="Transcribed_RNA"/>
</dbReference>
<evidence type="ECO:0000256" key="1">
    <source>
        <dbReference type="SAM" id="MobiDB-lite"/>
    </source>
</evidence>
<sequence>MSSISTKETTIINPPHRTGSQIMAPNPPYSSKIQVLPLYCTLKTGSLPLGPYIWYMDVSMPSKKQVNDL</sequence>